<dbReference type="Proteomes" id="UP000757435">
    <property type="component" value="Unassembled WGS sequence"/>
</dbReference>
<keyword evidence="3" id="KW-0645">Protease</keyword>
<reference evidence="9" key="1">
    <citation type="submission" date="2021-05" db="EMBL/GenBank/DDBJ databases">
        <authorList>
            <person name="Pietrasiak N."/>
            <person name="Ward R."/>
            <person name="Stajich J.E."/>
            <person name="Kurbessoian T."/>
        </authorList>
    </citation>
    <scope>NUCLEOTIDE SEQUENCE</scope>
    <source>
        <strain evidence="9">UHER 2000/2452</strain>
    </source>
</reference>
<evidence type="ECO:0000256" key="6">
    <source>
        <dbReference type="ARBA" id="ARBA00022989"/>
    </source>
</evidence>
<keyword evidence="7 8" id="KW-0472">Membrane</keyword>
<keyword evidence="5" id="KW-0378">Hydrolase</keyword>
<organism evidence="9 10">
    <name type="scientific">Drouetiella hepatica Uher 2000/2452</name>
    <dbReference type="NCBI Taxonomy" id="904376"/>
    <lineage>
        <taxon>Bacteria</taxon>
        <taxon>Bacillati</taxon>
        <taxon>Cyanobacteriota</taxon>
        <taxon>Cyanophyceae</taxon>
        <taxon>Oculatellales</taxon>
        <taxon>Oculatellaceae</taxon>
        <taxon>Drouetiella</taxon>
    </lineage>
</organism>
<reference evidence="9" key="2">
    <citation type="journal article" date="2022" name="Microbiol. Resour. Announc.">
        <title>Metagenome Sequencing to Explore Phylogenomics of Terrestrial Cyanobacteria.</title>
        <authorList>
            <person name="Ward R.D."/>
            <person name="Stajich J.E."/>
            <person name="Johansen J.R."/>
            <person name="Huntemann M."/>
            <person name="Clum A."/>
            <person name="Foster B."/>
            <person name="Foster B."/>
            <person name="Roux S."/>
            <person name="Palaniappan K."/>
            <person name="Varghese N."/>
            <person name="Mukherjee S."/>
            <person name="Reddy T.B.K."/>
            <person name="Daum C."/>
            <person name="Copeland A."/>
            <person name="Chen I.A."/>
            <person name="Ivanova N.N."/>
            <person name="Kyrpides N.C."/>
            <person name="Shapiro N."/>
            <person name="Eloe-Fadrosh E.A."/>
            <person name="Pietrasiak N."/>
        </authorList>
    </citation>
    <scope>NUCLEOTIDE SEQUENCE</scope>
    <source>
        <strain evidence="9">UHER 2000/2452</strain>
    </source>
</reference>
<feature type="transmembrane region" description="Helical" evidence="8">
    <location>
        <begin position="115"/>
        <end position="138"/>
    </location>
</feature>
<dbReference type="GO" id="GO:0006508">
    <property type="term" value="P:proteolysis"/>
    <property type="evidence" value="ECO:0007669"/>
    <property type="project" value="UniProtKB-KW"/>
</dbReference>
<proteinExistence type="predicted"/>
<dbReference type="InterPro" id="IPR026392">
    <property type="entry name" value="Exo/Archaeosortase_dom"/>
</dbReference>
<feature type="transmembrane region" description="Helical" evidence="8">
    <location>
        <begin position="276"/>
        <end position="293"/>
    </location>
</feature>
<protein>
    <submittedName>
        <fullName evidence="9">Cyanoexosortase C</fullName>
    </submittedName>
</protein>
<keyword evidence="4 8" id="KW-0812">Transmembrane</keyword>
<evidence type="ECO:0000313" key="9">
    <source>
        <dbReference type="EMBL" id="MBW4661390.1"/>
    </source>
</evidence>
<comment type="subcellular location">
    <subcellularLocation>
        <location evidence="1">Cell membrane</location>
        <topology evidence="1">Multi-pass membrane protein</topology>
    </subcellularLocation>
</comment>
<accession>A0A951QF27</accession>
<sequence length="317" mass="35052">MSKSIGQGYQHCLSLLQLSFRTNHNRIITCGLAIGLVYLSRWAGSLLATSLEGSSTPTFNIGFLCVGLTLLWRDRHALNSLKSYEEEQFTGELLILGGAGAFAVCQSSFEMQTLTWMLILLSMVWSTWGFAFFHRFWLPTVFVMISQYPDYAIIKDHVLTLNLLGSSMAWISSLVFQVFGQPATAQDALLSLSVPLDPAKSVLIDSGCNGLSMALKVAAAGLIGGLLLQLSYWTTIRLMAIGVVLALLFNVVRIVLLAIAVVYWGKDWFNFWHGPWGGQIFSGILFTVYYYSVQGWITSPAPQKSEPQKTEPQKTEG</sequence>
<feature type="transmembrane region" description="Helical" evidence="8">
    <location>
        <begin position="159"/>
        <end position="179"/>
    </location>
</feature>
<evidence type="ECO:0000256" key="5">
    <source>
        <dbReference type="ARBA" id="ARBA00022801"/>
    </source>
</evidence>
<evidence type="ECO:0000256" key="3">
    <source>
        <dbReference type="ARBA" id="ARBA00022670"/>
    </source>
</evidence>
<dbReference type="NCBIfam" id="TIGR04178">
    <property type="entry name" value="exo_archaeo"/>
    <property type="match status" value="1"/>
</dbReference>
<dbReference type="AlphaFoldDB" id="A0A951QF27"/>
<evidence type="ECO:0000256" key="7">
    <source>
        <dbReference type="ARBA" id="ARBA00023136"/>
    </source>
</evidence>
<feature type="transmembrane region" description="Helical" evidence="8">
    <location>
        <begin position="240"/>
        <end position="264"/>
    </location>
</feature>
<keyword evidence="2" id="KW-1003">Cell membrane</keyword>
<evidence type="ECO:0000256" key="4">
    <source>
        <dbReference type="ARBA" id="ARBA00022692"/>
    </source>
</evidence>
<feature type="transmembrane region" description="Helical" evidence="8">
    <location>
        <begin position="213"/>
        <end position="233"/>
    </location>
</feature>
<evidence type="ECO:0000256" key="1">
    <source>
        <dbReference type="ARBA" id="ARBA00004651"/>
    </source>
</evidence>
<evidence type="ECO:0000256" key="2">
    <source>
        <dbReference type="ARBA" id="ARBA00022475"/>
    </source>
</evidence>
<dbReference type="GO" id="GO:0005886">
    <property type="term" value="C:plasma membrane"/>
    <property type="evidence" value="ECO:0007669"/>
    <property type="project" value="UniProtKB-SubCell"/>
</dbReference>
<name>A0A951QF27_9CYAN</name>
<dbReference type="InterPro" id="IPR019127">
    <property type="entry name" value="Exosortase"/>
</dbReference>
<dbReference type="NCBIfam" id="NF033464">
    <property type="entry name" value="cyanoexo_CrtC"/>
    <property type="match status" value="1"/>
</dbReference>
<feature type="transmembrane region" description="Helical" evidence="8">
    <location>
        <begin position="27"/>
        <end position="48"/>
    </location>
</feature>
<gene>
    <name evidence="9" type="primary">crtC</name>
    <name evidence="9" type="ORF">KME15_22170</name>
</gene>
<keyword evidence="6 8" id="KW-1133">Transmembrane helix</keyword>
<dbReference type="GO" id="GO:0008233">
    <property type="term" value="F:peptidase activity"/>
    <property type="evidence" value="ECO:0007669"/>
    <property type="project" value="UniProtKB-KW"/>
</dbReference>
<evidence type="ECO:0000313" key="10">
    <source>
        <dbReference type="Proteomes" id="UP000757435"/>
    </source>
</evidence>
<dbReference type="EMBL" id="JAHHHD010000035">
    <property type="protein sequence ID" value="MBW4661390.1"/>
    <property type="molecule type" value="Genomic_DNA"/>
</dbReference>
<evidence type="ECO:0000256" key="8">
    <source>
        <dbReference type="SAM" id="Phobius"/>
    </source>
</evidence>
<dbReference type="Pfam" id="PF09721">
    <property type="entry name" value="Exosortase_EpsH"/>
    <property type="match status" value="1"/>
</dbReference>
<comment type="caution">
    <text evidence="9">The sequence shown here is derived from an EMBL/GenBank/DDBJ whole genome shotgun (WGS) entry which is preliminary data.</text>
</comment>